<dbReference type="Proteomes" id="UP000299102">
    <property type="component" value="Unassembled WGS sequence"/>
</dbReference>
<proteinExistence type="predicted"/>
<protein>
    <submittedName>
        <fullName evidence="2">Uncharacterized protein</fullName>
    </submittedName>
</protein>
<evidence type="ECO:0000313" key="3">
    <source>
        <dbReference type="Proteomes" id="UP000299102"/>
    </source>
</evidence>
<evidence type="ECO:0000256" key="1">
    <source>
        <dbReference type="SAM" id="MobiDB-lite"/>
    </source>
</evidence>
<name>A0A4C1XC77_EUMVA</name>
<evidence type="ECO:0000313" key="2">
    <source>
        <dbReference type="EMBL" id="GBP61501.1"/>
    </source>
</evidence>
<dbReference type="AlphaFoldDB" id="A0A4C1XC77"/>
<reference evidence="2 3" key="1">
    <citation type="journal article" date="2019" name="Commun. Biol.">
        <title>The bagworm genome reveals a unique fibroin gene that provides high tensile strength.</title>
        <authorList>
            <person name="Kono N."/>
            <person name="Nakamura H."/>
            <person name="Ohtoshi R."/>
            <person name="Tomita M."/>
            <person name="Numata K."/>
            <person name="Arakawa K."/>
        </authorList>
    </citation>
    <scope>NUCLEOTIDE SEQUENCE [LARGE SCALE GENOMIC DNA]</scope>
</reference>
<feature type="region of interest" description="Disordered" evidence="1">
    <location>
        <begin position="107"/>
        <end position="132"/>
    </location>
</feature>
<organism evidence="2 3">
    <name type="scientific">Eumeta variegata</name>
    <name type="common">Bagworm moth</name>
    <name type="synonym">Eumeta japonica</name>
    <dbReference type="NCBI Taxonomy" id="151549"/>
    <lineage>
        <taxon>Eukaryota</taxon>
        <taxon>Metazoa</taxon>
        <taxon>Ecdysozoa</taxon>
        <taxon>Arthropoda</taxon>
        <taxon>Hexapoda</taxon>
        <taxon>Insecta</taxon>
        <taxon>Pterygota</taxon>
        <taxon>Neoptera</taxon>
        <taxon>Endopterygota</taxon>
        <taxon>Lepidoptera</taxon>
        <taxon>Glossata</taxon>
        <taxon>Ditrysia</taxon>
        <taxon>Tineoidea</taxon>
        <taxon>Psychidae</taxon>
        <taxon>Oiketicinae</taxon>
        <taxon>Eumeta</taxon>
    </lineage>
</organism>
<accession>A0A4C1XC77</accession>
<keyword evidence="3" id="KW-1185">Reference proteome</keyword>
<sequence>MQRGQLAIPASLSKVKGAVSSTTEVRLGCLDGEESASVLAGLRRSNNTVTSLPFTTILKLSHCAESPYEVLSMRAVMRLSVLFPQEQVAHKRIRAEKSVMSVVFFTSSSKNSPGSRKGSPYSGSAEEVFKSF</sequence>
<gene>
    <name evidence="2" type="ORF">EVAR_34738_1</name>
</gene>
<comment type="caution">
    <text evidence="2">The sequence shown here is derived from an EMBL/GenBank/DDBJ whole genome shotgun (WGS) entry which is preliminary data.</text>
</comment>
<dbReference type="EMBL" id="BGZK01000815">
    <property type="protein sequence ID" value="GBP61501.1"/>
    <property type="molecule type" value="Genomic_DNA"/>
</dbReference>